<proteinExistence type="predicted"/>
<dbReference type="AlphaFoldDB" id="A0A510Y4A7"/>
<dbReference type="Proteomes" id="UP000321051">
    <property type="component" value="Unassembled WGS sequence"/>
</dbReference>
<evidence type="ECO:0000313" key="2">
    <source>
        <dbReference type="EMBL" id="GEK58176.1"/>
    </source>
</evidence>
<keyword evidence="1" id="KW-0472">Membrane</keyword>
<gene>
    <name evidence="2" type="ORF">MHA01_10810</name>
</gene>
<accession>A0A510Y4A7</accession>
<dbReference type="RefSeq" id="WP_079476295.1">
    <property type="nucleotide sequence ID" value="NZ_BJUN01000005.1"/>
</dbReference>
<keyword evidence="1" id="KW-1133">Transmembrane helix</keyword>
<organism evidence="2 3">
    <name type="scientific">Marinococcus halophilus</name>
    <dbReference type="NCBI Taxonomy" id="1371"/>
    <lineage>
        <taxon>Bacteria</taxon>
        <taxon>Bacillati</taxon>
        <taxon>Bacillota</taxon>
        <taxon>Bacilli</taxon>
        <taxon>Bacillales</taxon>
        <taxon>Bacillaceae</taxon>
        <taxon>Marinococcus</taxon>
    </lineage>
</organism>
<comment type="caution">
    <text evidence="2">The sequence shown here is derived from an EMBL/GenBank/DDBJ whole genome shotgun (WGS) entry which is preliminary data.</text>
</comment>
<keyword evidence="1" id="KW-0812">Transmembrane</keyword>
<dbReference type="EMBL" id="BJUN01000005">
    <property type="protein sequence ID" value="GEK58176.1"/>
    <property type="molecule type" value="Genomic_DNA"/>
</dbReference>
<sequence length="73" mass="8274">MKFLQVMKGILTIWIAIHGLSAMILFTLFIFAVPGTDFPLSSIRSLVAGIMGYVAVEYKIRKKNEKKQENVQE</sequence>
<reference evidence="2 3" key="1">
    <citation type="submission" date="2019-07" db="EMBL/GenBank/DDBJ databases">
        <title>Whole genome shotgun sequence of Marinococcus halophilus NBRC 102359.</title>
        <authorList>
            <person name="Hosoyama A."/>
            <person name="Uohara A."/>
            <person name="Ohji S."/>
            <person name="Ichikawa N."/>
        </authorList>
    </citation>
    <scope>NUCLEOTIDE SEQUENCE [LARGE SCALE GENOMIC DNA]</scope>
    <source>
        <strain evidence="2 3">NBRC 102359</strain>
    </source>
</reference>
<evidence type="ECO:0000313" key="3">
    <source>
        <dbReference type="Proteomes" id="UP000321051"/>
    </source>
</evidence>
<name>A0A510Y4A7_MARHA</name>
<protein>
    <submittedName>
        <fullName evidence="2">Uncharacterized protein</fullName>
    </submittedName>
</protein>
<feature type="transmembrane region" description="Helical" evidence="1">
    <location>
        <begin position="12"/>
        <end position="32"/>
    </location>
</feature>
<evidence type="ECO:0000256" key="1">
    <source>
        <dbReference type="SAM" id="Phobius"/>
    </source>
</evidence>
<feature type="transmembrane region" description="Helical" evidence="1">
    <location>
        <begin position="38"/>
        <end position="56"/>
    </location>
</feature>
<keyword evidence="3" id="KW-1185">Reference proteome</keyword>